<keyword evidence="1" id="KW-0413">Isomerase</keyword>
<reference evidence="3" key="1">
    <citation type="submission" date="2024-06" db="EMBL/GenBank/DDBJ databases">
        <authorList>
            <person name="Coelho C."/>
            <person name="Bento M."/>
            <person name="Garcia E."/>
            <person name="Camelo A."/>
            <person name="Brandao I."/>
            <person name="Espirito Santo C."/>
            <person name="Trovao J."/>
            <person name="Verissimo A."/>
            <person name="Costa J."/>
            <person name="Tiago I."/>
        </authorList>
    </citation>
    <scope>NUCLEOTIDE SEQUENCE</scope>
    <source>
        <strain evidence="3">KWT182</strain>
    </source>
</reference>
<dbReference type="InterPro" id="IPR050417">
    <property type="entry name" value="Sugar_Epim/Isomerase"/>
</dbReference>
<protein>
    <submittedName>
        <fullName evidence="3">TIM barrel protein</fullName>
    </submittedName>
</protein>
<feature type="domain" description="Xylose isomerase-like TIM barrel" evidence="2">
    <location>
        <begin position="7"/>
        <end position="136"/>
    </location>
</feature>
<dbReference type="GO" id="GO:0016853">
    <property type="term" value="F:isomerase activity"/>
    <property type="evidence" value="ECO:0007669"/>
    <property type="project" value="UniProtKB-KW"/>
</dbReference>
<proteinExistence type="predicted"/>
<accession>A0AAU7Q6B0</accession>
<dbReference type="Pfam" id="PF01261">
    <property type="entry name" value="AP_endonuc_2"/>
    <property type="match status" value="1"/>
</dbReference>
<evidence type="ECO:0000259" key="2">
    <source>
        <dbReference type="Pfam" id="PF01261"/>
    </source>
</evidence>
<name>A0AAU7Q6B0_9GAMM</name>
<organism evidence="3">
    <name type="scientific">Acerihabitans sp. KWT182</name>
    <dbReference type="NCBI Taxonomy" id="3157919"/>
    <lineage>
        <taxon>Bacteria</taxon>
        <taxon>Pseudomonadati</taxon>
        <taxon>Pseudomonadota</taxon>
        <taxon>Gammaproteobacteria</taxon>
        <taxon>Enterobacterales</taxon>
        <taxon>Pectobacteriaceae</taxon>
        <taxon>Acerihabitans</taxon>
    </lineage>
</organism>
<evidence type="ECO:0000313" key="3">
    <source>
        <dbReference type="EMBL" id="XBS68584.1"/>
    </source>
</evidence>
<dbReference type="Gene3D" id="3.20.20.150">
    <property type="entry name" value="Divalent-metal-dependent TIM barrel enzymes"/>
    <property type="match status" value="1"/>
</dbReference>
<dbReference type="SUPFAM" id="SSF51658">
    <property type="entry name" value="Xylose isomerase-like"/>
    <property type="match status" value="1"/>
</dbReference>
<dbReference type="AlphaFoldDB" id="A0AAU7Q6B0"/>
<gene>
    <name evidence="3" type="ORF">ABK905_18245</name>
</gene>
<sequence length="146" mass="16289">MPFLFFHQLGDYAIEQNSIICLEPNPACYGSNFLLDTNETAQMVALINHPAIKMQFDTGALAINHENVEMIIKNFSPIIGHIHISEPGLKELGHGDVSHQEISNILKKYLPNSLITIEMKATEDVEHLTSIKQAVNFANSVYIENA</sequence>
<dbReference type="InterPro" id="IPR036237">
    <property type="entry name" value="Xyl_isomerase-like_sf"/>
</dbReference>
<evidence type="ECO:0000256" key="1">
    <source>
        <dbReference type="ARBA" id="ARBA00023235"/>
    </source>
</evidence>
<dbReference type="PANTHER" id="PTHR43489">
    <property type="entry name" value="ISOMERASE"/>
    <property type="match status" value="1"/>
</dbReference>
<dbReference type="EMBL" id="CP157947">
    <property type="protein sequence ID" value="XBS68584.1"/>
    <property type="molecule type" value="Genomic_DNA"/>
</dbReference>
<dbReference type="InterPro" id="IPR013022">
    <property type="entry name" value="Xyl_isomerase-like_TIM-brl"/>
</dbReference>